<organism evidence="1 2">
    <name type="scientific">Dyadobacter sandarakinus</name>
    <dbReference type="NCBI Taxonomy" id="2747268"/>
    <lineage>
        <taxon>Bacteria</taxon>
        <taxon>Pseudomonadati</taxon>
        <taxon>Bacteroidota</taxon>
        <taxon>Cytophagia</taxon>
        <taxon>Cytophagales</taxon>
        <taxon>Spirosomataceae</taxon>
        <taxon>Dyadobacter</taxon>
    </lineage>
</organism>
<keyword evidence="2" id="KW-1185">Reference proteome</keyword>
<sequence>MDNQPIRLDKVFTAFKLNPFDVQIDLEEGFSVSGPVTLELFYDGVAQPDVVVPVTVSGDQISFTFTPEQLQAMPTKGAQFFIKYGGEYHFEAPIVTTLNGALPTSRAISVTTPLSQVIRVSAYNDLGLSASAAVQNTYLKDLASATLEDVDQEWEEVTSTTAGTSANSATVNPTTKVISLTASATGVGANLRQTFNLTNFTDLKKGDVITIMGQWKESITNAINTERFKMTLIANGSAVSVFPRVKQLTPTVLQYEADYTVQTISDSLEVRFTIGAGNTAFGSTNTYTWVFLGIGYDKQKFDQFSRLNADAVKKTLNSLYPFYERSPKISKASGNGTIDDSAIIQDEINDAIQTSGKYEFRRGQVSKVLSPLSIKGGLHIYGYNRSGARINGDTAGMNVFEIDTTSSVWFSHFEIGRSANVTATAIKFLSNVINRRSLIEDMRFTSVKGLEVFSSDGLEVWKSEFQGPQNPVTIDTSAGVGTVSNALFNWNKFIDCDKNAFDIYSASNLTIANNECRSTGTTYIDNFARLSLKYVATNKGLFLFGNNVSGIQNNGLVVSTDADVFLKRLEAYDNTFECQAAASSANCISLTATTSNGIEDVSVESNKLYNKLYGVTGTNIKNFIFGGGRVIGDGTAGSRALNLTNASYSVYSFLRSGQSTADVLTGTAL</sequence>
<gene>
    <name evidence="1" type="ORF">HWI92_01725</name>
</gene>
<name>A0ABX7I129_9BACT</name>
<dbReference type="Gene3D" id="2.160.20.10">
    <property type="entry name" value="Single-stranded right-handed beta-helix, Pectin lyase-like"/>
    <property type="match status" value="1"/>
</dbReference>
<reference evidence="1 2" key="1">
    <citation type="submission" date="2020-06" db="EMBL/GenBank/DDBJ databases">
        <title>Dyadobacter sandarakinus sp. nov., isolated from the soil of the Arctic Yellow River Station.</title>
        <authorList>
            <person name="Zhang Y."/>
            <person name="Peng F."/>
        </authorList>
    </citation>
    <scope>NUCLEOTIDE SEQUENCE [LARGE SCALE GENOMIC DNA]</scope>
    <source>
        <strain evidence="1 2">Q3-56</strain>
    </source>
</reference>
<dbReference type="Proteomes" id="UP000612680">
    <property type="component" value="Chromosome"/>
</dbReference>
<evidence type="ECO:0008006" key="3">
    <source>
        <dbReference type="Google" id="ProtNLM"/>
    </source>
</evidence>
<proteinExistence type="predicted"/>
<dbReference type="RefSeq" id="WP_204660484.1">
    <property type="nucleotide sequence ID" value="NZ_CP056775.1"/>
</dbReference>
<evidence type="ECO:0000313" key="1">
    <source>
        <dbReference type="EMBL" id="QRQ99723.1"/>
    </source>
</evidence>
<accession>A0ABX7I129</accession>
<dbReference type="SUPFAM" id="SSF51126">
    <property type="entry name" value="Pectin lyase-like"/>
    <property type="match status" value="1"/>
</dbReference>
<dbReference type="InterPro" id="IPR011050">
    <property type="entry name" value="Pectin_lyase_fold/virulence"/>
</dbReference>
<dbReference type="EMBL" id="CP056775">
    <property type="protein sequence ID" value="QRQ99723.1"/>
    <property type="molecule type" value="Genomic_DNA"/>
</dbReference>
<evidence type="ECO:0000313" key="2">
    <source>
        <dbReference type="Proteomes" id="UP000612680"/>
    </source>
</evidence>
<protein>
    <recommendedName>
        <fullName evidence="3">Right handed beta helix region</fullName>
    </recommendedName>
</protein>
<dbReference type="InterPro" id="IPR012334">
    <property type="entry name" value="Pectin_lyas_fold"/>
</dbReference>